<evidence type="ECO:0008006" key="4">
    <source>
        <dbReference type="Google" id="ProtNLM"/>
    </source>
</evidence>
<dbReference type="PANTHER" id="PTHR47197">
    <property type="entry name" value="PROTEIN NIRF"/>
    <property type="match status" value="1"/>
</dbReference>
<accession>A0A5A7SFQ0</accession>
<dbReference type="Proteomes" id="UP000322244">
    <property type="component" value="Unassembled WGS sequence"/>
</dbReference>
<evidence type="ECO:0000313" key="2">
    <source>
        <dbReference type="EMBL" id="KAA0024404.1"/>
    </source>
</evidence>
<dbReference type="RefSeq" id="WP_149428180.1">
    <property type="nucleotide sequence ID" value="NZ_VLNY01000001.1"/>
</dbReference>
<dbReference type="Gene3D" id="2.130.10.10">
    <property type="entry name" value="YVTN repeat-like/Quinoprotein amine dehydrogenase"/>
    <property type="match status" value="2"/>
</dbReference>
<reference evidence="2 3" key="1">
    <citation type="submission" date="2019-07" db="EMBL/GenBank/DDBJ databases">
        <title>Rhodococcus cavernicolus sp. nov., isolated from a cave.</title>
        <authorList>
            <person name="Lee S.D."/>
        </authorList>
    </citation>
    <scope>NUCLEOTIDE SEQUENCE [LARGE SCALE GENOMIC DNA]</scope>
    <source>
        <strain evidence="2 3">C1-24</strain>
    </source>
</reference>
<feature type="signal peptide" evidence="1">
    <location>
        <begin position="1"/>
        <end position="43"/>
    </location>
</feature>
<comment type="caution">
    <text evidence="2">The sequence shown here is derived from an EMBL/GenBank/DDBJ whole genome shotgun (WGS) entry which is preliminary data.</text>
</comment>
<dbReference type="SUPFAM" id="SSF51004">
    <property type="entry name" value="C-terminal (heme d1) domain of cytochrome cd1-nitrite reductase"/>
    <property type="match status" value="1"/>
</dbReference>
<keyword evidence="3" id="KW-1185">Reference proteome</keyword>
<feature type="chain" id="PRO_5022905134" description="YncE family protein" evidence="1">
    <location>
        <begin position="44"/>
        <end position="382"/>
    </location>
</feature>
<evidence type="ECO:0000313" key="3">
    <source>
        <dbReference type="Proteomes" id="UP000322244"/>
    </source>
</evidence>
<evidence type="ECO:0000256" key="1">
    <source>
        <dbReference type="SAM" id="SignalP"/>
    </source>
</evidence>
<gene>
    <name evidence="2" type="ORF">FOY51_00060</name>
</gene>
<proteinExistence type="predicted"/>
<dbReference type="InterPro" id="IPR011048">
    <property type="entry name" value="Haem_d1_sf"/>
</dbReference>
<dbReference type="PANTHER" id="PTHR47197:SF3">
    <property type="entry name" value="DIHYDRO-HEME D1 DEHYDROGENASE"/>
    <property type="match status" value="1"/>
</dbReference>
<dbReference type="InterPro" id="IPR051200">
    <property type="entry name" value="Host-pathogen_enzymatic-act"/>
</dbReference>
<keyword evidence="1" id="KW-0732">Signal</keyword>
<dbReference type="InterPro" id="IPR015943">
    <property type="entry name" value="WD40/YVTN_repeat-like_dom_sf"/>
</dbReference>
<protein>
    <recommendedName>
        <fullName evidence="4">YncE family protein</fullName>
    </recommendedName>
</protein>
<organism evidence="2 3">
    <name type="scientific">Antrihabitans cavernicola</name>
    <dbReference type="NCBI Taxonomy" id="2495913"/>
    <lineage>
        <taxon>Bacteria</taxon>
        <taxon>Bacillati</taxon>
        <taxon>Actinomycetota</taxon>
        <taxon>Actinomycetes</taxon>
        <taxon>Mycobacteriales</taxon>
        <taxon>Nocardiaceae</taxon>
        <taxon>Antrihabitans</taxon>
    </lineage>
</organism>
<dbReference type="AlphaFoldDB" id="A0A5A7SFQ0"/>
<dbReference type="EMBL" id="VLNY01000001">
    <property type="protein sequence ID" value="KAA0024404.1"/>
    <property type="molecule type" value="Genomic_DNA"/>
</dbReference>
<dbReference type="OrthoDB" id="4464963at2"/>
<name>A0A5A7SFQ0_9NOCA</name>
<sequence>MGSGSVIREKTTMMSRQISLGRAARRIAVVALALGLFVAPATAAANPTIPGSTTGPNGLVYLPMYGEGSVIAVDPVANKVVRTYPGIGDHPLVLKMSLDQKKVFVGNFGPVGWSVAVIHVDTGVVTQIPTLGPAWAVSQLSHDGRYFYVPTALSVTQVIDTQTEKVVRTLPILVPPIPAHLEVSNDDKTLYVMSGPGTVTGYDTVTGAVTKPPLFLNGAVSAWGALNARGDKLYAVNYLSGITVVDTTTWSVDRTTFFEPLAGAISATLTPDGKQLWVCGVGDGQIRVLDAETGHTERIFKDPTGAVIYAGFSPDSKTAYLSSLGPWTSNIPDLLQALKFGAAFFSGTIGTKGSFDQYDTTTFQMKKSLPLDGTPIAGAYPG</sequence>